<evidence type="ECO:0000256" key="1">
    <source>
        <dbReference type="SAM" id="MobiDB-lite"/>
    </source>
</evidence>
<sequence>MADSNKPPSKEPLSKEPLSKESPTTDWHRETMRTKYHDPVKLKDTLNKMFGENNYKVRVINNRYILMLSRQPRQGEMEKLEKEAREHYNE</sequence>
<dbReference type="OrthoDB" id="4809885at2759"/>
<comment type="caution">
    <text evidence="2">The sequence shown here is derived from an EMBL/GenBank/DDBJ whole genome shotgun (WGS) entry which is preliminary data.</text>
</comment>
<evidence type="ECO:0000313" key="2">
    <source>
        <dbReference type="EMBL" id="KAF0317808.1"/>
    </source>
</evidence>
<accession>A0A8H3W403</accession>
<protein>
    <submittedName>
        <fullName evidence="2">Uncharacterized protein</fullName>
    </submittedName>
</protein>
<reference evidence="2 3" key="1">
    <citation type="submission" date="2019-12" db="EMBL/GenBank/DDBJ databases">
        <title>A genome sequence resource for the geographically widespread anthracnose pathogen Colletotrichum asianum.</title>
        <authorList>
            <person name="Meng Y."/>
        </authorList>
    </citation>
    <scope>NUCLEOTIDE SEQUENCE [LARGE SCALE GENOMIC DNA]</scope>
    <source>
        <strain evidence="2 3">ICMP 18580</strain>
    </source>
</reference>
<gene>
    <name evidence="2" type="ORF">GQ607_014920</name>
</gene>
<proteinExistence type="predicted"/>
<evidence type="ECO:0000313" key="3">
    <source>
        <dbReference type="Proteomes" id="UP000434172"/>
    </source>
</evidence>
<dbReference type="EMBL" id="WOWK01000122">
    <property type="protein sequence ID" value="KAF0317808.1"/>
    <property type="molecule type" value="Genomic_DNA"/>
</dbReference>
<feature type="compositionally biased region" description="Basic and acidic residues" evidence="1">
    <location>
        <begin position="8"/>
        <end position="19"/>
    </location>
</feature>
<feature type="region of interest" description="Disordered" evidence="1">
    <location>
        <begin position="1"/>
        <end position="32"/>
    </location>
</feature>
<organism evidence="2 3">
    <name type="scientific">Colletotrichum asianum</name>
    <dbReference type="NCBI Taxonomy" id="702518"/>
    <lineage>
        <taxon>Eukaryota</taxon>
        <taxon>Fungi</taxon>
        <taxon>Dikarya</taxon>
        <taxon>Ascomycota</taxon>
        <taxon>Pezizomycotina</taxon>
        <taxon>Sordariomycetes</taxon>
        <taxon>Hypocreomycetidae</taxon>
        <taxon>Glomerellales</taxon>
        <taxon>Glomerellaceae</taxon>
        <taxon>Colletotrichum</taxon>
        <taxon>Colletotrichum gloeosporioides species complex</taxon>
    </lineage>
</organism>
<dbReference type="Proteomes" id="UP000434172">
    <property type="component" value="Unassembled WGS sequence"/>
</dbReference>
<dbReference type="AlphaFoldDB" id="A0A8H3W403"/>
<keyword evidence="3" id="KW-1185">Reference proteome</keyword>
<name>A0A8H3W403_9PEZI</name>